<gene>
    <name evidence="1" type="ORF">R3P38DRAFT_2953543</name>
</gene>
<sequence>MLDSSAVIDIALEALIPPAFAKSEYGAGGAGNVGIGDLVICREGGRMRYIFYNFLRSNGYTLSKQEKSLYKNVKRALKSEPPFARPCVIVERHSHNSYKVCFLATLEDEVGSIFTDLSIPLGPDPESLTIYPPQFAVHAPTSERNLIIPLPVVRSARSLVPVRRTNFLRARLDYGELERGRKLIREKLEMFATRHEEFRARELAIARDPRHHSNHPKVESDVPPYLPQNVKLSKPHFGFVGDKWLFGFHFKRSPIWRNRSNVRWILDHGQRDIEEMSMFLSNTEPVAPPAFRLPPPVYSSLLRASTTFIRRRIFP</sequence>
<dbReference type="AlphaFoldDB" id="A0AAW0BG27"/>
<name>A0AAW0BG27_9AGAR</name>
<dbReference type="EMBL" id="JAWWNJ010000034">
    <property type="protein sequence ID" value="KAK7025254.1"/>
    <property type="molecule type" value="Genomic_DNA"/>
</dbReference>
<evidence type="ECO:0000313" key="2">
    <source>
        <dbReference type="Proteomes" id="UP001362999"/>
    </source>
</evidence>
<evidence type="ECO:0000313" key="1">
    <source>
        <dbReference type="EMBL" id="KAK7025254.1"/>
    </source>
</evidence>
<dbReference type="Proteomes" id="UP001362999">
    <property type="component" value="Unassembled WGS sequence"/>
</dbReference>
<reference evidence="1 2" key="1">
    <citation type="journal article" date="2024" name="J Genomics">
        <title>Draft genome sequencing and assembly of Favolaschia claudopus CIRM-BRFM 2984 isolated from oak limbs.</title>
        <authorList>
            <person name="Navarro D."/>
            <person name="Drula E."/>
            <person name="Chaduli D."/>
            <person name="Cazenave R."/>
            <person name="Ahrendt S."/>
            <person name="Wang J."/>
            <person name="Lipzen A."/>
            <person name="Daum C."/>
            <person name="Barry K."/>
            <person name="Grigoriev I.V."/>
            <person name="Favel A."/>
            <person name="Rosso M.N."/>
            <person name="Martin F."/>
        </authorList>
    </citation>
    <scope>NUCLEOTIDE SEQUENCE [LARGE SCALE GENOMIC DNA]</scope>
    <source>
        <strain evidence="1 2">CIRM-BRFM 2984</strain>
    </source>
</reference>
<organism evidence="1 2">
    <name type="scientific">Favolaschia claudopus</name>
    <dbReference type="NCBI Taxonomy" id="2862362"/>
    <lineage>
        <taxon>Eukaryota</taxon>
        <taxon>Fungi</taxon>
        <taxon>Dikarya</taxon>
        <taxon>Basidiomycota</taxon>
        <taxon>Agaricomycotina</taxon>
        <taxon>Agaricomycetes</taxon>
        <taxon>Agaricomycetidae</taxon>
        <taxon>Agaricales</taxon>
        <taxon>Marasmiineae</taxon>
        <taxon>Mycenaceae</taxon>
        <taxon>Favolaschia</taxon>
    </lineage>
</organism>
<proteinExistence type="predicted"/>
<comment type="caution">
    <text evidence="1">The sequence shown here is derived from an EMBL/GenBank/DDBJ whole genome shotgun (WGS) entry which is preliminary data.</text>
</comment>
<keyword evidence="2" id="KW-1185">Reference proteome</keyword>
<accession>A0AAW0BG27</accession>
<protein>
    <submittedName>
        <fullName evidence="1">Uncharacterized protein</fullName>
    </submittedName>
</protein>